<proteinExistence type="predicted"/>
<reference evidence="1 2" key="1">
    <citation type="submission" date="2009-02" db="EMBL/GenBank/DDBJ databases">
        <authorList>
            <person name="Fulton L."/>
            <person name="Clifton S."/>
            <person name="Fulton B."/>
            <person name="Xu J."/>
            <person name="Minx P."/>
            <person name="Pepin K.H."/>
            <person name="Johnson M."/>
            <person name="Bhonagiri V."/>
            <person name="Nash W.E."/>
            <person name="Mardis E.R."/>
            <person name="Wilson R.K."/>
        </authorList>
    </citation>
    <scope>NUCLEOTIDE SEQUENCE [LARGE SCALE GENOMIC DNA]</scope>
    <source>
        <strain evidence="1 2">ATCC 27758</strain>
    </source>
</reference>
<evidence type="ECO:0000313" key="2">
    <source>
        <dbReference type="Proteomes" id="UP000003793"/>
    </source>
</evidence>
<reference evidence="1 2" key="2">
    <citation type="submission" date="2009-03" db="EMBL/GenBank/DDBJ databases">
        <title>Draft genome sequence of Coprococcus comes (ATCC 27758).</title>
        <authorList>
            <person name="Sudarsanam P."/>
            <person name="Ley R."/>
            <person name="Guruge J."/>
            <person name="Turnbaugh P.J."/>
            <person name="Mahowald M."/>
            <person name="Liep D."/>
            <person name="Gordon J."/>
        </authorList>
    </citation>
    <scope>NUCLEOTIDE SEQUENCE [LARGE SCALE GENOMIC DNA]</scope>
    <source>
        <strain evidence="1 2">ATCC 27758</strain>
    </source>
</reference>
<evidence type="ECO:0000313" key="1">
    <source>
        <dbReference type="EMBL" id="EEG91394.1"/>
    </source>
</evidence>
<dbReference type="EMBL" id="ABVR01000031">
    <property type="protein sequence ID" value="EEG91394.1"/>
    <property type="molecule type" value="Genomic_DNA"/>
</dbReference>
<gene>
    <name evidence="1" type="ORF">COPCOM_00318</name>
</gene>
<organism evidence="1 2">
    <name type="scientific">Coprococcus comes ATCC 27758</name>
    <dbReference type="NCBI Taxonomy" id="470146"/>
    <lineage>
        <taxon>Bacteria</taxon>
        <taxon>Bacillati</taxon>
        <taxon>Bacillota</taxon>
        <taxon>Clostridia</taxon>
        <taxon>Lachnospirales</taxon>
        <taxon>Lachnospiraceae</taxon>
        <taxon>Coprococcus</taxon>
    </lineage>
</organism>
<accession>C0B597</accession>
<comment type="caution">
    <text evidence="1">The sequence shown here is derived from an EMBL/GenBank/DDBJ whole genome shotgun (WGS) entry which is preliminary data.</text>
</comment>
<dbReference type="AlphaFoldDB" id="C0B597"/>
<dbReference type="HOGENOM" id="CLU_2057404_0_0_9"/>
<sequence>MKNTDLTNTYRELDRELAILHDQLESHRSFENILFLPTPEKIRSVREKWNDLKTQVENLDTPDNVYRLVKHHLNDFLDSLKFTIEEKNTIRKHLSWILSIIFRKSLAVTGVLMKYVSMS</sequence>
<name>C0B597_9FIRM</name>
<protein>
    <submittedName>
        <fullName evidence="1">Uncharacterized protein</fullName>
    </submittedName>
</protein>
<dbReference type="Proteomes" id="UP000003793">
    <property type="component" value="Unassembled WGS sequence"/>
</dbReference>